<dbReference type="EMBL" id="FOXA01000021">
    <property type="protein sequence ID" value="SFP95423.1"/>
    <property type="molecule type" value="Genomic_DNA"/>
</dbReference>
<dbReference type="Proteomes" id="UP000199356">
    <property type="component" value="Unassembled WGS sequence"/>
</dbReference>
<keyword evidence="4" id="KW-0560">Oxidoreductase</keyword>
<proteinExistence type="inferred from homology"/>
<feature type="region of interest" description="Disordered" evidence="8">
    <location>
        <begin position="1"/>
        <end position="27"/>
    </location>
</feature>
<sequence length="433" mass="46612">MTAAESSSKSSVASRGPETAAPVRQNVPRSMRGVVSLDDLEARARRHLPVPIFGYVVGHAESGAAYSGSRGAYEKYLFSPNVLRGTKDRDQSVSLFGRRYSRPFGIAPMGLSALAAYDGDVALANGAHDRETVAILSATSLTPLERVAKEGPSHWFQAYFPGDHDRVRAMVERVAAAGFETLVVTADVPVNGNREIDKRNRFVTPIAPTPKLFLQGATRPAWSFGTAFRTLMRHGMPRFANLDVGEGPPIVARNIERSFSGREAFAWEHLETARKHWKGNLILKGVLRPDDASRALEMGCDGLIVSSHGGRQLDSMIAPLDALPGIRAAAGPDVPVLIDSGLRRGTEVLKALALGADFAFVGRPFLYAAALAGRSGVTRAIDILSEEIDRNMAMIGLQSLSGIRDANGNSRFVLHRSEVEREASAALSSTSTR</sequence>
<evidence type="ECO:0000256" key="5">
    <source>
        <dbReference type="ARBA" id="ARBA00024042"/>
    </source>
</evidence>
<dbReference type="GO" id="GO:0010181">
    <property type="term" value="F:FMN binding"/>
    <property type="evidence" value="ECO:0007669"/>
    <property type="project" value="InterPro"/>
</dbReference>
<dbReference type="InterPro" id="IPR012133">
    <property type="entry name" value="Alpha-hydoxy_acid_DH_FMN"/>
</dbReference>
<feature type="binding site" evidence="7">
    <location>
        <position position="159"/>
    </location>
    <ligand>
        <name>glyoxylate</name>
        <dbReference type="ChEBI" id="CHEBI:36655"/>
    </ligand>
</feature>
<feature type="binding site" evidence="7">
    <location>
        <position position="306"/>
    </location>
    <ligand>
        <name>FMN</name>
        <dbReference type="ChEBI" id="CHEBI:58210"/>
    </ligand>
</feature>
<evidence type="ECO:0000259" key="9">
    <source>
        <dbReference type="PROSITE" id="PS51349"/>
    </source>
</evidence>
<feature type="binding site" evidence="7">
    <location>
        <position position="55"/>
    </location>
    <ligand>
        <name>glyoxylate</name>
        <dbReference type="ChEBI" id="CHEBI:36655"/>
    </ligand>
</feature>
<feature type="binding site" evidence="7">
    <location>
        <begin position="108"/>
        <end position="110"/>
    </location>
    <ligand>
        <name>FMN</name>
        <dbReference type="ChEBI" id="CHEBI:58210"/>
    </ligand>
</feature>
<protein>
    <submittedName>
        <fullName evidence="10">L-lactate dehydrogenase (Cytochrome)</fullName>
    </submittedName>
</protein>
<evidence type="ECO:0000313" key="10">
    <source>
        <dbReference type="EMBL" id="SFP95423.1"/>
    </source>
</evidence>
<keyword evidence="11" id="KW-1185">Reference proteome</keyword>
<gene>
    <name evidence="10" type="ORF">SAMN04488047_12124</name>
</gene>
<evidence type="ECO:0000256" key="7">
    <source>
        <dbReference type="PIRSR" id="PIRSR000138-2"/>
    </source>
</evidence>
<feature type="binding site" evidence="7">
    <location>
        <position position="194"/>
    </location>
    <ligand>
        <name>glyoxylate</name>
        <dbReference type="ChEBI" id="CHEBI:36655"/>
    </ligand>
</feature>
<dbReference type="InterPro" id="IPR013785">
    <property type="entry name" value="Aldolase_TIM"/>
</dbReference>
<dbReference type="InterPro" id="IPR000262">
    <property type="entry name" value="FMN-dep_DH"/>
</dbReference>
<evidence type="ECO:0000256" key="1">
    <source>
        <dbReference type="ARBA" id="ARBA00001917"/>
    </source>
</evidence>
<dbReference type="OrthoDB" id="9770452at2"/>
<dbReference type="InterPro" id="IPR037396">
    <property type="entry name" value="FMN_HAD"/>
</dbReference>
<keyword evidence="2 7" id="KW-0285">Flavoprotein</keyword>
<comment type="cofactor">
    <cofactor evidence="1">
        <name>FMN</name>
        <dbReference type="ChEBI" id="CHEBI:58210"/>
    </cofactor>
</comment>
<evidence type="ECO:0000256" key="2">
    <source>
        <dbReference type="ARBA" id="ARBA00022630"/>
    </source>
</evidence>
<comment type="similarity">
    <text evidence="5">Belongs to the FMN-dependent alpha-hydroxy acid dehydrogenase family.</text>
</comment>
<dbReference type="PROSITE" id="PS51349">
    <property type="entry name" value="FMN_HYDROXY_ACID_DH_2"/>
    <property type="match status" value="1"/>
</dbReference>
<feature type="compositionally biased region" description="Low complexity" evidence="8">
    <location>
        <begin position="1"/>
        <end position="14"/>
    </location>
</feature>
<dbReference type="AlphaFoldDB" id="A0A1I5UJG1"/>
<dbReference type="PANTHER" id="PTHR10578:SF107">
    <property type="entry name" value="2-HYDROXYACID OXIDASE 1"/>
    <property type="match status" value="1"/>
</dbReference>
<feature type="active site" description="Proton acceptor" evidence="6">
    <location>
        <position position="308"/>
    </location>
</feature>
<evidence type="ECO:0000256" key="3">
    <source>
        <dbReference type="ARBA" id="ARBA00022643"/>
    </source>
</evidence>
<dbReference type="SUPFAM" id="SSF51395">
    <property type="entry name" value="FMN-linked oxidoreductases"/>
    <property type="match status" value="1"/>
</dbReference>
<dbReference type="STRING" id="441119.SAMN04488047_12124"/>
<name>A0A1I5UJG1_9RHOB</name>
<organism evidence="10 11">
    <name type="scientific">Tranquillimonas alkanivorans</name>
    <dbReference type="NCBI Taxonomy" id="441119"/>
    <lineage>
        <taxon>Bacteria</taxon>
        <taxon>Pseudomonadati</taxon>
        <taxon>Pseudomonadota</taxon>
        <taxon>Alphaproteobacteria</taxon>
        <taxon>Rhodobacterales</taxon>
        <taxon>Roseobacteraceae</taxon>
        <taxon>Tranquillimonas</taxon>
    </lineage>
</organism>
<dbReference type="PIRSF" id="PIRSF000138">
    <property type="entry name" value="Al-hdrx_acd_dh"/>
    <property type="match status" value="1"/>
</dbReference>
<feature type="binding site" evidence="7">
    <location>
        <position position="284"/>
    </location>
    <ligand>
        <name>FMN</name>
        <dbReference type="ChEBI" id="CHEBI:58210"/>
    </ligand>
</feature>
<dbReference type="Gene3D" id="3.20.20.70">
    <property type="entry name" value="Aldolase class I"/>
    <property type="match status" value="1"/>
</dbReference>
<feature type="binding site" evidence="7">
    <location>
        <begin position="362"/>
        <end position="363"/>
    </location>
    <ligand>
        <name>FMN</name>
        <dbReference type="ChEBI" id="CHEBI:58210"/>
    </ligand>
</feature>
<feature type="binding site" evidence="7">
    <location>
        <begin position="339"/>
        <end position="343"/>
    </location>
    <ligand>
        <name>FMN</name>
        <dbReference type="ChEBI" id="CHEBI:58210"/>
    </ligand>
</feature>
<dbReference type="GO" id="GO:0016491">
    <property type="term" value="F:oxidoreductase activity"/>
    <property type="evidence" value="ECO:0007669"/>
    <property type="project" value="UniProtKB-KW"/>
</dbReference>
<feature type="domain" description="FMN hydroxy acid dehydrogenase" evidence="9">
    <location>
        <begin position="29"/>
        <end position="413"/>
    </location>
</feature>
<dbReference type="PANTHER" id="PTHR10578">
    <property type="entry name" value="S -2-HYDROXY-ACID OXIDASE-RELATED"/>
    <property type="match status" value="1"/>
</dbReference>
<feature type="binding site" evidence="7">
    <location>
        <position position="308"/>
    </location>
    <ligand>
        <name>glyoxylate</name>
        <dbReference type="ChEBI" id="CHEBI:36655"/>
    </ligand>
</feature>
<accession>A0A1I5UJG1</accession>
<evidence type="ECO:0000256" key="8">
    <source>
        <dbReference type="SAM" id="MobiDB-lite"/>
    </source>
</evidence>
<dbReference type="CDD" id="cd02809">
    <property type="entry name" value="alpha_hydroxyacid_oxid_FMN"/>
    <property type="match status" value="1"/>
</dbReference>
<feature type="binding site" evidence="7">
    <location>
        <position position="185"/>
    </location>
    <ligand>
        <name>FMN</name>
        <dbReference type="ChEBI" id="CHEBI:58210"/>
    </ligand>
</feature>
<feature type="binding site" evidence="7">
    <location>
        <position position="137"/>
    </location>
    <ligand>
        <name>FMN</name>
        <dbReference type="ChEBI" id="CHEBI:58210"/>
    </ligand>
</feature>
<reference evidence="10 11" key="1">
    <citation type="submission" date="2016-10" db="EMBL/GenBank/DDBJ databases">
        <authorList>
            <person name="de Groot N.N."/>
        </authorList>
    </citation>
    <scope>NUCLEOTIDE SEQUENCE [LARGE SCALE GENOMIC DNA]</scope>
    <source>
        <strain evidence="10 11">DSM 19547</strain>
    </source>
</reference>
<dbReference type="Pfam" id="PF01070">
    <property type="entry name" value="FMN_dh"/>
    <property type="match status" value="1"/>
</dbReference>
<evidence type="ECO:0000313" key="11">
    <source>
        <dbReference type="Proteomes" id="UP000199356"/>
    </source>
</evidence>
<feature type="binding site" evidence="7">
    <location>
        <position position="157"/>
    </location>
    <ligand>
        <name>FMN</name>
        <dbReference type="ChEBI" id="CHEBI:58210"/>
    </ligand>
</feature>
<evidence type="ECO:0000256" key="6">
    <source>
        <dbReference type="PIRSR" id="PIRSR000138-1"/>
    </source>
</evidence>
<evidence type="ECO:0000256" key="4">
    <source>
        <dbReference type="ARBA" id="ARBA00023002"/>
    </source>
</evidence>
<feature type="binding site" evidence="7">
    <location>
        <position position="311"/>
    </location>
    <ligand>
        <name>glyoxylate</name>
        <dbReference type="ChEBI" id="CHEBI:36655"/>
    </ligand>
</feature>
<keyword evidence="3 7" id="KW-0288">FMN</keyword>